<keyword evidence="3" id="KW-1185">Reference proteome</keyword>
<proteinExistence type="predicted"/>
<reference evidence="2 3" key="1">
    <citation type="submission" date="2020-09" db="EMBL/GenBank/DDBJ databases">
        <title>De no assembly of potato wild relative species, Solanum commersonii.</title>
        <authorList>
            <person name="Cho K."/>
        </authorList>
    </citation>
    <scope>NUCLEOTIDE SEQUENCE [LARGE SCALE GENOMIC DNA]</scope>
    <source>
        <strain evidence="2">LZ3.2</strain>
        <tissue evidence="2">Leaf</tissue>
    </source>
</reference>
<feature type="compositionally biased region" description="Gly residues" evidence="1">
    <location>
        <begin position="98"/>
        <end position="123"/>
    </location>
</feature>
<name>A0A9J6AZL3_SOLCO</name>
<dbReference type="EMBL" id="JACXVP010000001">
    <property type="protein sequence ID" value="KAG5630013.1"/>
    <property type="molecule type" value="Genomic_DNA"/>
</dbReference>
<evidence type="ECO:0000313" key="2">
    <source>
        <dbReference type="EMBL" id="KAG5630013.1"/>
    </source>
</evidence>
<dbReference type="Proteomes" id="UP000824120">
    <property type="component" value="Chromosome 1"/>
</dbReference>
<feature type="region of interest" description="Disordered" evidence="1">
    <location>
        <begin position="81"/>
        <end position="123"/>
    </location>
</feature>
<sequence length="123" mass="13154">MPYLHEPEVREFYYKMELLDDGGIPTIVREVDITLSEESLGIILGVPSQGIRSVEGCKPSSEYAQRATKYGDLKFARLPKKASKGTGTGTGRWDEGGLDGTGDGTGGIWPGPGLGGPRLEGQK</sequence>
<accession>A0A9J6AZL3</accession>
<evidence type="ECO:0000256" key="1">
    <source>
        <dbReference type="SAM" id="MobiDB-lite"/>
    </source>
</evidence>
<comment type="caution">
    <text evidence="2">The sequence shown here is derived from an EMBL/GenBank/DDBJ whole genome shotgun (WGS) entry which is preliminary data.</text>
</comment>
<evidence type="ECO:0000313" key="3">
    <source>
        <dbReference type="Proteomes" id="UP000824120"/>
    </source>
</evidence>
<organism evidence="2 3">
    <name type="scientific">Solanum commersonii</name>
    <name type="common">Commerson's wild potato</name>
    <name type="synonym">Commerson's nightshade</name>
    <dbReference type="NCBI Taxonomy" id="4109"/>
    <lineage>
        <taxon>Eukaryota</taxon>
        <taxon>Viridiplantae</taxon>
        <taxon>Streptophyta</taxon>
        <taxon>Embryophyta</taxon>
        <taxon>Tracheophyta</taxon>
        <taxon>Spermatophyta</taxon>
        <taxon>Magnoliopsida</taxon>
        <taxon>eudicotyledons</taxon>
        <taxon>Gunneridae</taxon>
        <taxon>Pentapetalae</taxon>
        <taxon>asterids</taxon>
        <taxon>lamiids</taxon>
        <taxon>Solanales</taxon>
        <taxon>Solanaceae</taxon>
        <taxon>Solanoideae</taxon>
        <taxon>Solaneae</taxon>
        <taxon>Solanum</taxon>
    </lineage>
</organism>
<protein>
    <submittedName>
        <fullName evidence="2">Uncharacterized protein</fullName>
    </submittedName>
</protein>
<dbReference type="AlphaFoldDB" id="A0A9J6AZL3"/>
<gene>
    <name evidence="2" type="ORF">H5410_001730</name>
</gene>